<dbReference type="Proteomes" id="UP000730161">
    <property type="component" value="Unassembled WGS sequence"/>
</dbReference>
<dbReference type="InterPro" id="IPR027417">
    <property type="entry name" value="P-loop_NTPase"/>
</dbReference>
<protein>
    <recommendedName>
        <fullName evidence="5 12">Adenylate kinase</fullName>
        <shortName evidence="12">AK</shortName>
        <ecNumber evidence="4 12">2.7.4.3</ecNumber>
    </recommendedName>
    <alternativeName>
        <fullName evidence="11 12">ATP-AMP transphosphorylase</fullName>
    </alternativeName>
</protein>
<feature type="binding site" evidence="12">
    <location>
        <begin position="10"/>
        <end position="18"/>
    </location>
    <ligand>
        <name>ATP</name>
        <dbReference type="ChEBI" id="CHEBI:30616"/>
    </ligand>
</feature>
<evidence type="ECO:0000256" key="9">
    <source>
        <dbReference type="ARBA" id="ARBA00022777"/>
    </source>
</evidence>
<dbReference type="GO" id="GO:0005737">
    <property type="term" value="C:cytoplasm"/>
    <property type="evidence" value="ECO:0007669"/>
    <property type="project" value="UniProtKB-SubCell"/>
</dbReference>
<keyword evidence="9 12" id="KW-0418">Kinase</keyword>
<dbReference type="Gene3D" id="3.40.50.300">
    <property type="entry name" value="P-loop containing nucleotide triphosphate hydrolases"/>
    <property type="match status" value="1"/>
</dbReference>
<dbReference type="RefSeq" id="WP_211531031.1">
    <property type="nucleotide sequence ID" value="NZ_JWHL01000011.1"/>
</dbReference>
<evidence type="ECO:0000256" key="7">
    <source>
        <dbReference type="ARBA" id="ARBA00022679"/>
    </source>
</evidence>
<evidence type="ECO:0000256" key="1">
    <source>
        <dbReference type="ARBA" id="ARBA00000582"/>
    </source>
</evidence>
<evidence type="ECO:0000256" key="2">
    <source>
        <dbReference type="ARBA" id="ARBA00004496"/>
    </source>
</evidence>
<name>A0A8J7WAF0_9EURY</name>
<evidence type="ECO:0000256" key="3">
    <source>
        <dbReference type="ARBA" id="ARBA00007088"/>
    </source>
</evidence>
<dbReference type="GO" id="GO:0005524">
    <property type="term" value="F:ATP binding"/>
    <property type="evidence" value="ECO:0007669"/>
    <property type="project" value="UniProtKB-UniRule"/>
</dbReference>
<dbReference type="OrthoDB" id="26198at2157"/>
<dbReference type="InterPro" id="IPR023477">
    <property type="entry name" value="Adenylate_kinase_AdkA"/>
</dbReference>
<organism evidence="13 14">
    <name type="scientific">Methanocalculus chunghsingensis</name>
    <dbReference type="NCBI Taxonomy" id="156457"/>
    <lineage>
        <taxon>Archaea</taxon>
        <taxon>Methanobacteriati</taxon>
        <taxon>Methanobacteriota</taxon>
        <taxon>Stenosarchaea group</taxon>
        <taxon>Methanomicrobia</taxon>
        <taxon>Methanomicrobiales</taxon>
        <taxon>Methanocalculaceae</taxon>
        <taxon>Methanocalculus</taxon>
    </lineage>
</organism>
<dbReference type="Pfam" id="PF13207">
    <property type="entry name" value="AAA_17"/>
    <property type="match status" value="1"/>
</dbReference>
<gene>
    <name evidence="12" type="primary">adkA</name>
    <name evidence="13" type="ORF">RJ53_07430</name>
</gene>
<keyword evidence="14" id="KW-1185">Reference proteome</keyword>
<evidence type="ECO:0000256" key="5">
    <source>
        <dbReference type="ARBA" id="ARBA00019926"/>
    </source>
</evidence>
<sequence>MAGKKIIITGVPGVGKTTVITQTLETLKAEGIEYQSINFGSFMFEVAQGEGLVEDRDQMRRLDRREQKRLQKLAAEKMAAIDGNIIIDTHASVKTPAGYLAGLPEWVLTALMPDTIVLVETDDDQILLRRLSDATRVRDMEGAGSIREHQQMNRAFAASYAMLTGCTVSLVVNADHLLEEGVKALAEVLR</sequence>
<dbReference type="GO" id="GO:0004017">
    <property type="term" value="F:AMP kinase activity"/>
    <property type="evidence" value="ECO:0007669"/>
    <property type="project" value="UniProtKB-UniRule"/>
</dbReference>
<evidence type="ECO:0000256" key="11">
    <source>
        <dbReference type="ARBA" id="ARBA00033336"/>
    </source>
</evidence>
<evidence type="ECO:0000256" key="6">
    <source>
        <dbReference type="ARBA" id="ARBA00022490"/>
    </source>
</evidence>
<reference evidence="13" key="1">
    <citation type="submission" date="2014-12" db="EMBL/GenBank/DDBJ databases">
        <authorList>
            <person name="Huang H.-H."/>
            <person name="Chen S.-C."/>
            <person name="Lai M.-C."/>
        </authorList>
    </citation>
    <scope>NUCLEOTIDE SEQUENCE</scope>
    <source>
        <strain evidence="13">K1F9705b</strain>
    </source>
</reference>
<evidence type="ECO:0000256" key="10">
    <source>
        <dbReference type="ARBA" id="ARBA00022840"/>
    </source>
</evidence>
<comment type="similarity">
    <text evidence="3 12">Belongs to the archaeal adenylate kinase family.</text>
</comment>
<comment type="catalytic activity">
    <reaction evidence="1 12">
        <text>AMP + ATP = 2 ADP</text>
        <dbReference type="Rhea" id="RHEA:12973"/>
        <dbReference type="ChEBI" id="CHEBI:30616"/>
        <dbReference type="ChEBI" id="CHEBI:456215"/>
        <dbReference type="ChEBI" id="CHEBI:456216"/>
        <dbReference type="EC" id="2.7.4.3"/>
    </reaction>
</comment>
<accession>A0A8J7WAF0</accession>
<keyword evidence="7 12" id="KW-0808">Transferase</keyword>
<dbReference type="EMBL" id="JWHL01000011">
    <property type="protein sequence ID" value="MBR1369332.1"/>
    <property type="molecule type" value="Genomic_DNA"/>
</dbReference>
<comment type="caution">
    <text evidence="13">The sequence shown here is derived from an EMBL/GenBank/DDBJ whole genome shotgun (WGS) entry which is preliminary data.</text>
</comment>
<evidence type="ECO:0000313" key="14">
    <source>
        <dbReference type="Proteomes" id="UP000730161"/>
    </source>
</evidence>
<comment type="subcellular location">
    <subcellularLocation>
        <location evidence="2 12">Cytoplasm</location>
    </subcellularLocation>
</comment>
<dbReference type="NCBIfam" id="NF003122">
    <property type="entry name" value="PRK04040.1"/>
    <property type="match status" value="1"/>
</dbReference>
<evidence type="ECO:0000256" key="8">
    <source>
        <dbReference type="ARBA" id="ARBA00022741"/>
    </source>
</evidence>
<proteinExistence type="inferred from homology"/>
<dbReference type="AlphaFoldDB" id="A0A8J7WAF0"/>
<keyword evidence="10 12" id="KW-0067">ATP-binding</keyword>
<evidence type="ECO:0000313" key="13">
    <source>
        <dbReference type="EMBL" id="MBR1369332.1"/>
    </source>
</evidence>
<keyword evidence="6 12" id="KW-0963">Cytoplasm</keyword>
<evidence type="ECO:0000256" key="12">
    <source>
        <dbReference type="HAMAP-Rule" id="MF_00234"/>
    </source>
</evidence>
<keyword evidence="8 12" id="KW-0547">Nucleotide-binding</keyword>
<dbReference type="EC" id="2.7.4.3" evidence="4 12"/>
<dbReference type="HAMAP" id="MF_00234">
    <property type="entry name" value="Adenylate_kinase_AdkA"/>
    <property type="match status" value="1"/>
</dbReference>
<dbReference type="SUPFAM" id="SSF52540">
    <property type="entry name" value="P-loop containing nucleoside triphosphate hydrolases"/>
    <property type="match status" value="1"/>
</dbReference>
<evidence type="ECO:0000256" key="4">
    <source>
        <dbReference type="ARBA" id="ARBA00012955"/>
    </source>
</evidence>